<dbReference type="AlphaFoldDB" id="A0A5A8DAZ4"/>
<feature type="compositionally biased region" description="Gly residues" evidence="5">
    <location>
        <begin position="429"/>
        <end position="439"/>
    </location>
</feature>
<dbReference type="Gene3D" id="3.90.550.10">
    <property type="entry name" value="Spore Coat Polysaccharide Biosynthesis Protein SpsA, Chain A"/>
    <property type="match status" value="1"/>
</dbReference>
<keyword evidence="6" id="KW-1133">Transmembrane helix</keyword>
<evidence type="ECO:0000259" key="8">
    <source>
        <dbReference type="PROSITE" id="PS50109"/>
    </source>
</evidence>
<keyword evidence="4" id="KW-0418">Kinase</keyword>
<feature type="domain" description="Histidine kinase" evidence="8">
    <location>
        <begin position="288"/>
        <end position="402"/>
    </location>
</feature>
<keyword evidence="3" id="KW-0808">Transferase</keyword>
<organism evidence="9 10">
    <name type="scientific">Cafeteria roenbergensis</name>
    <name type="common">Marine flagellate</name>
    <dbReference type="NCBI Taxonomy" id="33653"/>
    <lineage>
        <taxon>Eukaryota</taxon>
        <taxon>Sar</taxon>
        <taxon>Stramenopiles</taxon>
        <taxon>Bigyra</taxon>
        <taxon>Opalozoa</taxon>
        <taxon>Bicosoecida</taxon>
        <taxon>Cafeteriaceae</taxon>
        <taxon>Cafeteria</taxon>
    </lineage>
</organism>
<evidence type="ECO:0000313" key="10">
    <source>
        <dbReference type="Proteomes" id="UP000324907"/>
    </source>
</evidence>
<dbReference type="InterPro" id="IPR004358">
    <property type="entry name" value="Sig_transdc_His_kin-like_C"/>
</dbReference>
<reference evidence="9 10" key="1">
    <citation type="submission" date="2019-07" db="EMBL/GenBank/DDBJ databases">
        <title>Genomes of Cafeteria roenbergensis.</title>
        <authorList>
            <person name="Fischer M.G."/>
            <person name="Hackl T."/>
            <person name="Roman M."/>
        </authorList>
    </citation>
    <scope>NUCLEOTIDE SEQUENCE [LARGE SCALE GENOMIC DNA]</scope>
    <source>
        <strain evidence="9 10">RCC970-E3</strain>
    </source>
</reference>
<comment type="caution">
    <text evidence="9">The sequence shown here is derived from an EMBL/GenBank/DDBJ whole genome shotgun (WGS) entry which is preliminary data.</text>
</comment>
<dbReference type="GO" id="GO:0009927">
    <property type="term" value="F:histidine phosphotransfer kinase activity"/>
    <property type="evidence" value="ECO:0007669"/>
    <property type="project" value="TreeGrafter"/>
</dbReference>
<dbReference type="GO" id="GO:0005886">
    <property type="term" value="C:plasma membrane"/>
    <property type="evidence" value="ECO:0007669"/>
    <property type="project" value="TreeGrafter"/>
</dbReference>
<name>A0A5A8DAZ4_CAFRO</name>
<dbReference type="PRINTS" id="PR00344">
    <property type="entry name" value="BCTRLSENSOR"/>
</dbReference>
<dbReference type="EMBL" id="VLTL01000094">
    <property type="protein sequence ID" value="KAA0161450.1"/>
    <property type="molecule type" value="Genomic_DNA"/>
</dbReference>
<dbReference type="EC" id="2.7.13.3" evidence="2"/>
<evidence type="ECO:0000256" key="1">
    <source>
        <dbReference type="ARBA" id="ARBA00000085"/>
    </source>
</evidence>
<feature type="signal peptide" evidence="7">
    <location>
        <begin position="1"/>
        <end position="17"/>
    </location>
</feature>
<proteinExistence type="predicted"/>
<feature type="compositionally biased region" description="Low complexity" evidence="5">
    <location>
        <begin position="477"/>
        <end position="489"/>
    </location>
</feature>
<dbReference type="InterPro" id="IPR005467">
    <property type="entry name" value="His_kinase_dom"/>
</dbReference>
<feature type="region of interest" description="Disordered" evidence="5">
    <location>
        <begin position="563"/>
        <end position="690"/>
    </location>
</feature>
<gene>
    <name evidence="9" type="ORF">FNF28_05042</name>
</gene>
<feature type="region of interest" description="Disordered" evidence="5">
    <location>
        <begin position="429"/>
        <end position="508"/>
    </location>
</feature>
<sequence>MHTSGVLFIGLMHLALTATKVVMPESYATASYLMSVLVVAVALPVVLTATSATAKDVAVSEVRRILQREAAGISRFVSYVTHEARNPINAASLAAEEAADELAGAAETLELASALPSGGTIFEAVRSVVSGLRAARSVLSDTLGLQRATYMREGSLSREWSSLGQLMEPVRSQYARKQRGLGATLAAAAAAGGGGVMDVLSATAAASGPGGSHGGGAALGLGSVRSGGASSRPSPSLRFGDGITSARSAAQSSKSHVVVTVASANLPETMPTIGPGGSTVDRSVQWEVLADPTAFAQIVGNFCSNAVKFADSAVTAKVSLFACPDQALADDGPGVPLAERGRLFAAYQQLSVGGAAARLKGTGLGLALCRELATLMGGSVFCRDRADGQGGAEFVLALPVKVRAVVEHDGAPDDGPAYNVRGRAGGAAFGEEGSGGSGKRGAHAAPASGGWLEADRGGWHTDHNPSGRAGGDTSQPGASGDAGDLADSGGPKRQLSVQSTGRRGPVAHVSGKKLRLPDTAGHLQVSGESYALPCPDVPTPDSATAAMNATAMHSSGWVAEARHAKAARGRGLSKLSPEDRATRGLDPPLRSEGQQEATPHALGSAGASSADATKAETPSRHTSRKAWPGLSAELDASGNAVGAARDPTAAPAPAPAGGGPGGQARAAHDDPSESAKSDGVASAADVDETQHPGCAIGGSLAGNASGYWEATTGPNDIVVFLHDDVHLLPNFELSIYEQVNRLSDSPEHAGSWCGIGFAAATCEAGPTPSPARGFWLDFGMLPYVLPVTTSARAARLVPDEAMIVTLRGSAGRFTEQLREFHCYGADFALSCLAAGKFVHVTDTIVASHKTWHDDGTLPLFGPAVEAWRSKIDQVALARAGKFVSDTWKHEVDIQPVMTTACPLNKTDLP</sequence>
<dbReference type="PROSITE" id="PS50109">
    <property type="entry name" value="HIS_KIN"/>
    <property type="match status" value="1"/>
</dbReference>
<feature type="compositionally biased region" description="Basic and acidic residues" evidence="5">
    <location>
        <begin position="453"/>
        <end position="465"/>
    </location>
</feature>
<evidence type="ECO:0000256" key="5">
    <source>
        <dbReference type="SAM" id="MobiDB-lite"/>
    </source>
</evidence>
<evidence type="ECO:0000256" key="7">
    <source>
        <dbReference type="SAM" id="SignalP"/>
    </source>
</evidence>
<dbReference type="Pfam" id="PF02518">
    <property type="entry name" value="HATPase_c"/>
    <property type="match status" value="1"/>
</dbReference>
<protein>
    <recommendedName>
        <fullName evidence="2">histidine kinase</fullName>
        <ecNumber evidence="2">2.7.13.3</ecNumber>
    </recommendedName>
</protein>
<feature type="chain" id="PRO_5023083846" description="histidine kinase" evidence="7">
    <location>
        <begin position="18"/>
        <end position="909"/>
    </location>
</feature>
<keyword evidence="6" id="KW-0472">Membrane</keyword>
<feature type="transmembrane region" description="Helical" evidence="6">
    <location>
        <begin position="33"/>
        <end position="54"/>
    </location>
</feature>
<evidence type="ECO:0000256" key="4">
    <source>
        <dbReference type="ARBA" id="ARBA00022777"/>
    </source>
</evidence>
<evidence type="ECO:0000256" key="6">
    <source>
        <dbReference type="SAM" id="Phobius"/>
    </source>
</evidence>
<dbReference type="SUPFAM" id="SSF55874">
    <property type="entry name" value="ATPase domain of HSP90 chaperone/DNA topoisomerase II/histidine kinase"/>
    <property type="match status" value="1"/>
</dbReference>
<dbReference type="InterPro" id="IPR036890">
    <property type="entry name" value="HATPase_C_sf"/>
</dbReference>
<dbReference type="PANTHER" id="PTHR43047">
    <property type="entry name" value="TWO-COMPONENT HISTIDINE PROTEIN KINASE"/>
    <property type="match status" value="1"/>
</dbReference>
<evidence type="ECO:0000256" key="3">
    <source>
        <dbReference type="ARBA" id="ARBA00022679"/>
    </source>
</evidence>
<dbReference type="GO" id="GO:0000155">
    <property type="term" value="F:phosphorelay sensor kinase activity"/>
    <property type="evidence" value="ECO:0007669"/>
    <property type="project" value="TreeGrafter"/>
</dbReference>
<dbReference type="SMART" id="SM00387">
    <property type="entry name" value="HATPase_c"/>
    <property type="match status" value="1"/>
</dbReference>
<keyword evidence="6" id="KW-0812">Transmembrane</keyword>
<evidence type="ECO:0000256" key="2">
    <source>
        <dbReference type="ARBA" id="ARBA00012438"/>
    </source>
</evidence>
<comment type="catalytic activity">
    <reaction evidence="1">
        <text>ATP + protein L-histidine = ADP + protein N-phospho-L-histidine.</text>
        <dbReference type="EC" id="2.7.13.3"/>
    </reaction>
</comment>
<evidence type="ECO:0000313" key="9">
    <source>
        <dbReference type="EMBL" id="KAA0161450.1"/>
    </source>
</evidence>
<dbReference type="InterPro" id="IPR003594">
    <property type="entry name" value="HATPase_dom"/>
</dbReference>
<dbReference type="Proteomes" id="UP000324907">
    <property type="component" value="Unassembled WGS sequence"/>
</dbReference>
<dbReference type="PANTHER" id="PTHR43047:SF72">
    <property type="entry name" value="OSMOSENSING HISTIDINE PROTEIN KINASE SLN1"/>
    <property type="match status" value="1"/>
</dbReference>
<feature type="compositionally biased region" description="Low complexity" evidence="5">
    <location>
        <begin position="640"/>
        <end position="651"/>
    </location>
</feature>
<dbReference type="InterPro" id="IPR029044">
    <property type="entry name" value="Nucleotide-diphossugar_trans"/>
</dbReference>
<feature type="compositionally biased region" description="Basic and acidic residues" evidence="5">
    <location>
        <begin position="666"/>
        <end position="676"/>
    </location>
</feature>
<accession>A0A5A8DAZ4</accession>
<dbReference type="Gene3D" id="3.30.565.10">
    <property type="entry name" value="Histidine kinase-like ATPase, C-terminal domain"/>
    <property type="match status" value="1"/>
</dbReference>
<keyword evidence="7" id="KW-0732">Signal</keyword>